<protein>
    <submittedName>
        <fullName evidence="1">Uncharacterized protein</fullName>
    </submittedName>
</protein>
<proteinExistence type="predicted"/>
<dbReference type="AlphaFoldDB" id="A0A0D6ICZ7"/>
<reference evidence="1" key="1">
    <citation type="submission" date="2022-12" db="EMBL/GenBank/DDBJ databases">
        <authorList>
            <person name="Voronina O.L."/>
            <person name="Kunda M.S."/>
            <person name="Ryzhova N."/>
            <person name="Aksenova E.I."/>
        </authorList>
    </citation>
    <scope>NUCLEOTIDE SEQUENCE</scope>
    <source>
        <strain evidence="1">SCCH136:Ach223948</strain>
    </source>
</reference>
<sequence>MKKLSTEQLQAAAETLRRVQARLARSGNMPLEPTIYASAKGFRRNVPDYVWSWLSGLLAPHKSLSAWMDAHQPGWREGKIPAAVVYARTENGWFDWLIAELETEINDPHARARREGRA</sequence>
<dbReference type="eggNOG" id="ENOG502ZH2S">
    <property type="taxonomic scope" value="Bacteria"/>
</dbReference>
<dbReference type="EMBL" id="JAPZVI010000010">
    <property type="protein sequence ID" value="MCZ8402666.1"/>
    <property type="molecule type" value="Genomic_DNA"/>
</dbReference>
<dbReference type="RefSeq" id="WP_006386510.1">
    <property type="nucleotide sequence ID" value="NZ_CAJFDJ010000004.1"/>
</dbReference>
<accession>A0A0M7KEK9</accession>
<name>A0A0D6ICZ7_ALCXX</name>
<dbReference type="GeneID" id="75278354"/>
<dbReference type="Proteomes" id="UP001141992">
    <property type="component" value="Unassembled WGS sequence"/>
</dbReference>
<dbReference type="KEGG" id="axx:ERS451415_04478"/>
<accession>A0A0D6ICZ7</accession>
<evidence type="ECO:0000313" key="1">
    <source>
        <dbReference type="EMBL" id="MCZ8402666.1"/>
    </source>
</evidence>
<comment type="caution">
    <text evidence="1">The sequence shown here is derived from an EMBL/GenBank/DDBJ whole genome shotgun (WGS) entry which is preliminary data.</text>
</comment>
<evidence type="ECO:0000313" key="2">
    <source>
        <dbReference type="Proteomes" id="UP001141992"/>
    </source>
</evidence>
<gene>
    <name evidence="1" type="ORF">O9570_14530</name>
</gene>
<organism evidence="1 2">
    <name type="scientific">Alcaligenes xylosoxydans xylosoxydans</name>
    <name type="common">Achromobacter xylosoxidans</name>
    <dbReference type="NCBI Taxonomy" id="85698"/>
    <lineage>
        <taxon>Bacteria</taxon>
        <taxon>Pseudomonadati</taxon>
        <taxon>Pseudomonadota</taxon>
        <taxon>Betaproteobacteria</taxon>
        <taxon>Burkholderiales</taxon>
        <taxon>Alcaligenaceae</taxon>
        <taxon>Achromobacter</taxon>
    </lineage>
</organism>